<dbReference type="Proteomes" id="UP000682782">
    <property type="component" value="Chromosome"/>
</dbReference>
<proteinExistence type="predicted"/>
<organism evidence="1 2">
    <name type="scientific">Aristaeella hokkaidonensis</name>
    <dbReference type="NCBI Taxonomy" id="3046382"/>
    <lineage>
        <taxon>Bacteria</taxon>
        <taxon>Bacillati</taxon>
        <taxon>Bacillota</taxon>
        <taxon>Clostridia</taxon>
        <taxon>Eubacteriales</taxon>
        <taxon>Aristaeellaceae</taxon>
        <taxon>Aristaeella</taxon>
    </lineage>
</organism>
<evidence type="ECO:0000313" key="2">
    <source>
        <dbReference type="Proteomes" id="UP000682782"/>
    </source>
</evidence>
<gene>
    <name evidence="1" type="ORF">JYE49_04965</name>
</gene>
<reference evidence="1" key="1">
    <citation type="submission" date="2021-01" db="EMBL/GenBank/DDBJ databases">
        <title>Complete genome sequence of Clostridiales bacterium R-7.</title>
        <authorList>
            <person name="Mahoney-Kurpe S.C."/>
            <person name="Palevich N."/>
            <person name="Koike S."/>
            <person name="Moon C.D."/>
            <person name="Attwood G.T."/>
        </authorList>
    </citation>
    <scope>NUCLEOTIDE SEQUENCE</scope>
    <source>
        <strain evidence="1">R-7</strain>
    </source>
</reference>
<dbReference type="EMBL" id="CP068393">
    <property type="protein sequence ID" value="QUC68052.1"/>
    <property type="molecule type" value="Genomic_DNA"/>
</dbReference>
<protein>
    <submittedName>
        <fullName evidence="1">Alpha/beta hydrolase</fullName>
    </submittedName>
</protein>
<name>A0AC61MYA1_9FIRM</name>
<keyword evidence="1" id="KW-0378">Hydrolase</keyword>
<accession>A0AC61MYA1</accession>
<evidence type="ECO:0000313" key="1">
    <source>
        <dbReference type="EMBL" id="QUC68052.1"/>
    </source>
</evidence>
<sequence>MTEVFSEDYLVQSGSSYSRIMNDTVLPWLESKGTVAVIPGFENRPLYCVSYQADHPVATVLIVHGFTENALKYSELIFSLLHLGFSVLAYDQRGHGRSWRADGIPDCSITHVDHFSEYVSDLQIVYDTYRKELLSPWFIFAHSMGGAVASLFLERGNHEISGAVFSSPMIAPYIRSLPVPLASALAAAASSLGRGKHCPFFMKPYSGPENFSTSCATDPDRFAWYDAIKSSRTEFRNSVPSYRWSYEAVHVTEQILAPDAPERISCPVILFSAETDFSVEREPQQAFIGRVQNGRFISVPGARHEIYRSVNDVLFPWWNQVITFLKANCHYS</sequence>
<keyword evidence="2" id="KW-1185">Reference proteome</keyword>